<evidence type="ECO:0000259" key="8">
    <source>
        <dbReference type="Pfam" id="PF24877"/>
    </source>
</evidence>
<keyword evidence="10" id="KW-1185">Reference proteome</keyword>
<dbReference type="Gene3D" id="3.50.30.80">
    <property type="entry name" value="IlvD/EDD C-terminal domain-like"/>
    <property type="match status" value="1"/>
</dbReference>
<keyword evidence="4" id="KW-0411">Iron-sulfur</keyword>
<dbReference type="SUPFAM" id="SSF143975">
    <property type="entry name" value="IlvD/EDD N-terminal domain-like"/>
    <property type="match status" value="1"/>
</dbReference>
<feature type="domain" description="Dihydroxy-acid/6-phosphogluconate dehydratase C-terminal" evidence="8">
    <location>
        <begin position="392"/>
        <end position="597"/>
    </location>
</feature>
<protein>
    <submittedName>
        <fullName evidence="9">Dihydroxy-acid dehydratase</fullName>
    </submittedName>
</protein>
<dbReference type="EMBL" id="JAULSU010000007">
    <property type="protein sequence ID" value="KAK0611878.1"/>
    <property type="molecule type" value="Genomic_DNA"/>
</dbReference>
<comment type="caution">
    <text evidence="9">The sequence shown here is derived from an EMBL/GenBank/DDBJ whole genome shotgun (WGS) entry which is preliminary data.</text>
</comment>
<dbReference type="GO" id="GO:0016836">
    <property type="term" value="F:hydro-lyase activity"/>
    <property type="evidence" value="ECO:0007669"/>
    <property type="project" value="UniProtKB-ARBA"/>
</dbReference>
<evidence type="ECO:0000256" key="2">
    <source>
        <dbReference type="ARBA" id="ARBA00022723"/>
    </source>
</evidence>
<proteinExistence type="inferred from homology"/>
<feature type="domain" description="Dihydroxy-acid/6-phosphogluconate dehydratase N-terminal" evidence="7">
    <location>
        <begin position="62"/>
        <end position="375"/>
    </location>
</feature>
<organism evidence="9 10">
    <name type="scientific">Immersiella caudata</name>
    <dbReference type="NCBI Taxonomy" id="314043"/>
    <lineage>
        <taxon>Eukaryota</taxon>
        <taxon>Fungi</taxon>
        <taxon>Dikarya</taxon>
        <taxon>Ascomycota</taxon>
        <taxon>Pezizomycotina</taxon>
        <taxon>Sordariomycetes</taxon>
        <taxon>Sordariomycetidae</taxon>
        <taxon>Sordariales</taxon>
        <taxon>Lasiosphaeriaceae</taxon>
        <taxon>Immersiella</taxon>
    </lineage>
</organism>
<evidence type="ECO:0000256" key="5">
    <source>
        <dbReference type="ARBA" id="ARBA00023239"/>
    </source>
</evidence>
<reference evidence="9" key="1">
    <citation type="submission" date="2023-06" db="EMBL/GenBank/DDBJ databases">
        <title>Genome-scale phylogeny and comparative genomics of the fungal order Sordariales.</title>
        <authorList>
            <consortium name="Lawrence Berkeley National Laboratory"/>
            <person name="Hensen N."/>
            <person name="Bonometti L."/>
            <person name="Westerberg I."/>
            <person name="Brannstrom I.O."/>
            <person name="Guillou S."/>
            <person name="Cros-Aarteil S."/>
            <person name="Calhoun S."/>
            <person name="Haridas S."/>
            <person name="Kuo A."/>
            <person name="Mondo S."/>
            <person name="Pangilinan J."/>
            <person name="Riley R."/>
            <person name="Labutti K."/>
            <person name="Andreopoulos B."/>
            <person name="Lipzen A."/>
            <person name="Chen C."/>
            <person name="Yanf M."/>
            <person name="Daum C."/>
            <person name="Ng V."/>
            <person name="Clum A."/>
            <person name="Steindorff A."/>
            <person name="Ohm R."/>
            <person name="Martin F."/>
            <person name="Silar P."/>
            <person name="Natvig D."/>
            <person name="Lalanne C."/>
            <person name="Gautier V."/>
            <person name="Ament-Velasquez S.L."/>
            <person name="Kruys A."/>
            <person name="Hutchinson M.I."/>
            <person name="Powell A.J."/>
            <person name="Barry K."/>
            <person name="Miller A.N."/>
            <person name="Grigoriev I.V."/>
            <person name="Debuchy R."/>
            <person name="Gladieux P."/>
            <person name="Thoren M.H."/>
            <person name="Johannesson H."/>
        </authorList>
    </citation>
    <scope>NUCLEOTIDE SEQUENCE</scope>
    <source>
        <strain evidence="9">CBS 606.72</strain>
    </source>
</reference>
<evidence type="ECO:0000259" key="7">
    <source>
        <dbReference type="Pfam" id="PF00920"/>
    </source>
</evidence>
<dbReference type="InterPro" id="IPR056740">
    <property type="entry name" value="ILV_EDD_C"/>
</dbReference>
<comment type="similarity">
    <text evidence="1">Belongs to the IlvD/Edd family.</text>
</comment>
<dbReference type="Pfam" id="PF00920">
    <property type="entry name" value="ILVD_EDD_N"/>
    <property type="match status" value="1"/>
</dbReference>
<feature type="region of interest" description="Disordered" evidence="6">
    <location>
        <begin position="1"/>
        <end position="21"/>
    </location>
</feature>
<gene>
    <name evidence="9" type="ORF">B0T14DRAFT_440380</name>
</gene>
<evidence type="ECO:0000256" key="4">
    <source>
        <dbReference type="ARBA" id="ARBA00023014"/>
    </source>
</evidence>
<evidence type="ECO:0000256" key="3">
    <source>
        <dbReference type="ARBA" id="ARBA00023004"/>
    </source>
</evidence>
<keyword evidence="2" id="KW-0479">Metal-binding</keyword>
<evidence type="ECO:0000313" key="10">
    <source>
        <dbReference type="Proteomes" id="UP001175000"/>
    </source>
</evidence>
<dbReference type="InterPro" id="IPR052352">
    <property type="entry name" value="Sugar_Degrad_Dehydratases"/>
</dbReference>
<dbReference type="GO" id="GO:0051536">
    <property type="term" value="F:iron-sulfur cluster binding"/>
    <property type="evidence" value="ECO:0007669"/>
    <property type="project" value="UniProtKB-KW"/>
</dbReference>
<keyword evidence="5" id="KW-0456">Lyase</keyword>
<dbReference type="InterPro" id="IPR020558">
    <property type="entry name" value="DiOHA_6PGluconate_deHydtase_CS"/>
</dbReference>
<evidence type="ECO:0000256" key="1">
    <source>
        <dbReference type="ARBA" id="ARBA00006486"/>
    </source>
</evidence>
<dbReference type="Proteomes" id="UP001175000">
    <property type="component" value="Unassembled WGS sequence"/>
</dbReference>
<evidence type="ECO:0000313" key="9">
    <source>
        <dbReference type="EMBL" id="KAK0611878.1"/>
    </source>
</evidence>
<dbReference type="PANTHER" id="PTHR43183:SF1">
    <property type="entry name" value="HYPOTHETICAL DIHYDROXY-ACID DEHYDRATASE (EUROFUNG)-RELATED"/>
    <property type="match status" value="1"/>
</dbReference>
<keyword evidence="3" id="KW-0408">Iron</keyword>
<sequence>MDPDDAPAQGHPSPDYDLSTPIDPNAVGLRQKLPGYGDAHFSLFMRKLFIKALGYSEDALSRPIVGVVNTYSSFNPCHSNVPQLIDAVKRGVQLSGGLAIDFPTISLHESFSSPTSMYLRNLMSMDTEEMIQAQPVDAVVLIGGCDKTTPAQLMGGISANKPIIHLVTGPMMPGSYQGVRIGACTDCRNNWAKFRAGALDIEDISALNEELAPTGGTCGVMGTASTMACILVALGMMPINGATAPAVSSARLRIAEATGTHAVQLAKTQLRPQTLLTRKSFLNAIIVLQAIGGSTNAIVHLMAIANRHPAIAGTINLDTIDEFGRTTPLLVDLKPSGDNYMTDFHNAGGMLALLHELKPLLHLSALTVTGRTLGEELVFTPFRPLPPSPTPIIRPFASPLYPSSSLIVLRGNLAPRGAVMKASASKYTHLLQHRGPAVVFTSPSDMASRIDSPSLDVTPSSVLILQSIGPVGNPGMPEAGLIPIPRKLAAQGVQDMLRVSDGRMSGTAGGTIILHISPESADPDSNLGIVRDGDIVAVDASNRTLTLDVSDEEVCRRKAQRKESQAGTGTGPWEARRGVRGYRGLYMREVNSAEEGADFGFLTAVGPAGRDTVSD</sequence>
<dbReference type="PANTHER" id="PTHR43183">
    <property type="entry name" value="HYPOTHETICAL DIHYDROXYACID DEHYDRATASE (EUROFUNG)-RELATED"/>
    <property type="match status" value="1"/>
</dbReference>
<dbReference type="AlphaFoldDB" id="A0AA39WBA4"/>
<dbReference type="PROSITE" id="PS00886">
    <property type="entry name" value="ILVD_EDD_1"/>
    <property type="match status" value="1"/>
</dbReference>
<dbReference type="InterPro" id="IPR042096">
    <property type="entry name" value="Dihydro-acid_dehy_C"/>
</dbReference>
<dbReference type="InterPro" id="IPR037237">
    <property type="entry name" value="IlvD/EDD_N"/>
</dbReference>
<dbReference type="GO" id="GO:0046872">
    <property type="term" value="F:metal ion binding"/>
    <property type="evidence" value="ECO:0007669"/>
    <property type="project" value="UniProtKB-KW"/>
</dbReference>
<dbReference type="InterPro" id="IPR000581">
    <property type="entry name" value="ILV_EDD_N"/>
</dbReference>
<dbReference type="NCBIfam" id="NF004784">
    <property type="entry name" value="PRK06131.1"/>
    <property type="match status" value="1"/>
</dbReference>
<accession>A0AA39WBA4</accession>
<dbReference type="Pfam" id="PF24877">
    <property type="entry name" value="ILV_EDD_C"/>
    <property type="match status" value="1"/>
</dbReference>
<evidence type="ECO:0000256" key="6">
    <source>
        <dbReference type="SAM" id="MobiDB-lite"/>
    </source>
</evidence>
<dbReference type="SUPFAM" id="SSF52016">
    <property type="entry name" value="LeuD/IlvD-like"/>
    <property type="match status" value="1"/>
</dbReference>
<name>A0AA39WBA4_9PEZI</name>